<evidence type="ECO:0000313" key="3">
    <source>
        <dbReference type="EMBL" id="KAG5484950.1"/>
    </source>
</evidence>
<dbReference type="EMBL" id="JAFEUZ010000010">
    <property type="protein sequence ID" value="KAG5484950.1"/>
    <property type="molecule type" value="Genomic_DNA"/>
</dbReference>
<keyword evidence="2" id="KW-0472">Membrane</keyword>
<dbReference type="OrthoDB" id="263017at2759"/>
<dbReference type="KEGG" id="lmat:92516930"/>
<feature type="transmembrane region" description="Helical" evidence="2">
    <location>
        <begin position="200"/>
        <end position="226"/>
    </location>
</feature>
<dbReference type="Pfam" id="PF07344">
    <property type="entry name" value="Amastin"/>
    <property type="match status" value="2"/>
</dbReference>
<evidence type="ECO:0000256" key="2">
    <source>
        <dbReference type="SAM" id="Phobius"/>
    </source>
</evidence>
<dbReference type="RefSeq" id="XP_067180622.1">
    <property type="nucleotide sequence ID" value="XM_067324418.1"/>
</dbReference>
<accession>A0A836HIV6</accession>
<feature type="transmembrane region" description="Helical" evidence="2">
    <location>
        <begin position="315"/>
        <end position="336"/>
    </location>
</feature>
<gene>
    <name evidence="3" type="ORF">LSCM1_07026</name>
</gene>
<keyword evidence="2" id="KW-1133">Transmembrane helix</keyword>
<dbReference type="GeneID" id="92516930"/>
<feature type="transmembrane region" description="Helical" evidence="2">
    <location>
        <begin position="384"/>
        <end position="406"/>
    </location>
</feature>
<feature type="region of interest" description="Disordered" evidence="1">
    <location>
        <begin position="105"/>
        <end position="130"/>
    </location>
</feature>
<dbReference type="AlphaFoldDB" id="A0A836HIV6"/>
<feature type="compositionally biased region" description="Acidic residues" evidence="1">
    <location>
        <begin position="110"/>
        <end position="124"/>
    </location>
</feature>
<feature type="transmembrane region" description="Helical" evidence="2">
    <location>
        <begin position="418"/>
        <end position="438"/>
    </location>
</feature>
<sequence>MSDGRSQSGRLGERLEEEGVATGQAVDSRPPTAPAPSNNPIAPVTEDDLKRDFDSELLDVAHDKSLSRKERAAKKKELLQRQAVVDKERERRTIAALEAALPRPEWYSSDNEDESVQSEGESDNASELKMQPEGGAGLAFRVVYTVLSAVAFVFHLASSCPIPWMRSKSGRQYGLWRATGGGQPDLDVKNIHDCSYEMQYWQAAAATSVLATVASFGAMIGGALLCVNKGHMGASFILSFYSMTFALVSWALVAALFHYFRCGKGSFASGVARLDAGFALTLMGWMMHMAALVVLGVHFFTYWTRSIHGGKTRAIRFIYLATGIVTMLFYCVGQAFTMWGKTFPGVKASVSLWHVQIFDRETHLSTFLSRQTYMCTTITHRMKVVAAFMIMSIIWLFFAVVLGTGACYNSKYIKSSIFFGYASSIFTLVAWITLLATWRERLCTGATPRGQSYWTDMEYNGIPSGIPNAQIDFDGYSLREGFGLIVSGWAINTLAIIFNSVLYDL</sequence>
<comment type="caution">
    <text evidence="3">The sequence shown here is derived from an EMBL/GenBank/DDBJ whole genome shotgun (WGS) entry which is preliminary data.</text>
</comment>
<dbReference type="PANTHER" id="PTHR33297">
    <property type="entry name" value="AMASTIN-LIKE SURFACE PROTEIN-LIKE PROTEIN-RELATED"/>
    <property type="match status" value="1"/>
</dbReference>
<feature type="transmembrane region" description="Helical" evidence="2">
    <location>
        <begin position="138"/>
        <end position="157"/>
    </location>
</feature>
<feature type="transmembrane region" description="Helical" evidence="2">
    <location>
        <begin position="280"/>
        <end position="303"/>
    </location>
</feature>
<keyword evidence="4" id="KW-1185">Reference proteome</keyword>
<organism evidence="3 4">
    <name type="scientific">Leishmania martiniquensis</name>
    <dbReference type="NCBI Taxonomy" id="1580590"/>
    <lineage>
        <taxon>Eukaryota</taxon>
        <taxon>Discoba</taxon>
        <taxon>Euglenozoa</taxon>
        <taxon>Kinetoplastea</taxon>
        <taxon>Metakinetoplastina</taxon>
        <taxon>Trypanosomatida</taxon>
        <taxon>Trypanosomatidae</taxon>
        <taxon>Leishmaniinae</taxon>
        <taxon>Leishmania</taxon>
    </lineage>
</organism>
<reference evidence="4" key="2">
    <citation type="journal article" date="2021" name="Sci. Data">
        <title>Chromosome-scale genome sequencing, assembly and annotation of six genomes from subfamily Leishmaniinae.</title>
        <authorList>
            <person name="Almutairi H."/>
            <person name="Urbaniak M.D."/>
            <person name="Bates M.D."/>
            <person name="Jariyapan N."/>
            <person name="Kwakye-Nuako G."/>
            <person name="Thomaz Soccol V."/>
            <person name="Al-Salem W.S."/>
            <person name="Dillon R.J."/>
            <person name="Bates P.A."/>
            <person name="Gatherer D."/>
        </authorList>
    </citation>
    <scope>NUCLEOTIDE SEQUENCE [LARGE SCALE GENOMIC DNA]</scope>
</reference>
<feature type="transmembrane region" description="Helical" evidence="2">
    <location>
        <begin position="238"/>
        <end position="260"/>
    </location>
</feature>
<protein>
    <recommendedName>
        <fullName evidence="5">Amastin-like protein</fullName>
    </recommendedName>
</protein>
<feature type="transmembrane region" description="Helical" evidence="2">
    <location>
        <begin position="482"/>
        <end position="503"/>
    </location>
</feature>
<feature type="region of interest" description="Disordered" evidence="1">
    <location>
        <begin position="1"/>
        <end position="50"/>
    </location>
</feature>
<dbReference type="PANTHER" id="PTHR33297:SF4">
    <property type="entry name" value="AMASTIN"/>
    <property type="match status" value="1"/>
</dbReference>
<evidence type="ECO:0008006" key="5">
    <source>
        <dbReference type="Google" id="ProtNLM"/>
    </source>
</evidence>
<evidence type="ECO:0000256" key="1">
    <source>
        <dbReference type="SAM" id="MobiDB-lite"/>
    </source>
</evidence>
<reference evidence="4" key="1">
    <citation type="journal article" date="2021" name="Microbiol. Resour. Announc.">
        <title>LGAAP: Leishmaniinae Genome Assembly and Annotation Pipeline.</title>
        <authorList>
            <person name="Almutairi H."/>
            <person name="Urbaniak M.D."/>
            <person name="Bates M.D."/>
            <person name="Jariyapan N."/>
            <person name="Kwakye-Nuako G."/>
            <person name="Thomaz-Soccol V."/>
            <person name="Al-Salem W.S."/>
            <person name="Dillon R.J."/>
            <person name="Bates P.A."/>
            <person name="Gatherer D."/>
        </authorList>
    </citation>
    <scope>NUCLEOTIDE SEQUENCE [LARGE SCALE GENOMIC DNA]</scope>
</reference>
<dbReference type="InterPro" id="IPR009944">
    <property type="entry name" value="Amastin"/>
</dbReference>
<keyword evidence="2" id="KW-0812">Transmembrane</keyword>
<proteinExistence type="predicted"/>
<evidence type="ECO:0000313" key="4">
    <source>
        <dbReference type="Proteomes" id="UP000673552"/>
    </source>
</evidence>
<dbReference type="Proteomes" id="UP000673552">
    <property type="component" value="Unassembled WGS sequence"/>
</dbReference>
<name>A0A836HIV6_9TRYP</name>